<dbReference type="EMBL" id="HG793126">
    <property type="protein sequence ID" value="CDK25722.1"/>
    <property type="molecule type" value="Genomic_DNA"/>
</dbReference>
<dbReference type="GO" id="GO:0034080">
    <property type="term" value="P:CENP-A containing chromatin assembly"/>
    <property type="evidence" value="ECO:0007669"/>
    <property type="project" value="TreeGrafter"/>
</dbReference>
<dbReference type="HOGENOM" id="CLU_355687_0_0_1"/>
<dbReference type="AlphaFoldDB" id="W6MLK6"/>
<proteinExistence type="predicted"/>
<dbReference type="OrthoDB" id="6347512at2759"/>
<organism evidence="1 2">
    <name type="scientific">Kuraishia capsulata CBS 1993</name>
    <dbReference type="NCBI Taxonomy" id="1382522"/>
    <lineage>
        <taxon>Eukaryota</taxon>
        <taxon>Fungi</taxon>
        <taxon>Dikarya</taxon>
        <taxon>Ascomycota</taxon>
        <taxon>Saccharomycotina</taxon>
        <taxon>Pichiomycetes</taxon>
        <taxon>Pichiales</taxon>
        <taxon>Pichiaceae</taxon>
        <taxon>Kuraishia</taxon>
    </lineage>
</organism>
<evidence type="ECO:0000313" key="2">
    <source>
        <dbReference type="Proteomes" id="UP000019384"/>
    </source>
</evidence>
<dbReference type="PANTHER" id="PTHR48208">
    <property type="entry name" value="CENTROMERE PROTEIN I"/>
    <property type="match status" value="1"/>
</dbReference>
<gene>
    <name evidence="1" type="ORF">KUCA_T00001692001</name>
</gene>
<protein>
    <submittedName>
        <fullName evidence="1">Uncharacterized protein</fullName>
    </submittedName>
</protein>
<dbReference type="Proteomes" id="UP000019384">
    <property type="component" value="Unassembled WGS sequence"/>
</dbReference>
<dbReference type="PANTHER" id="PTHR48208:SF2">
    <property type="entry name" value="CENTROMERE PROTEIN I"/>
    <property type="match status" value="1"/>
</dbReference>
<dbReference type="GeneID" id="34519121"/>
<reference evidence="1" key="1">
    <citation type="submission" date="2013-12" db="EMBL/GenBank/DDBJ databases">
        <authorList>
            <person name="Genoscope - CEA"/>
        </authorList>
    </citation>
    <scope>NUCLEOTIDE SEQUENCE</scope>
    <source>
        <strain evidence="1">CBS 1993</strain>
    </source>
</reference>
<keyword evidence="2" id="KW-1185">Reference proteome</keyword>
<accession>W6MLK6</accession>
<reference evidence="1" key="2">
    <citation type="submission" date="2014-02" db="EMBL/GenBank/DDBJ databases">
        <title>Complete DNA sequence of /Kuraishia capsulata/ illustrates novel genomic features among budding yeasts (/Saccharomycotina/).</title>
        <authorList>
            <person name="Morales L."/>
            <person name="Noel B."/>
            <person name="Porcel B."/>
            <person name="Marcet-Houben M."/>
            <person name="Hullo M-F."/>
            <person name="Sacerdot C."/>
            <person name="Tekaia F."/>
            <person name="Leh-Louis V."/>
            <person name="Despons L."/>
            <person name="Khanna V."/>
            <person name="Aury J-M."/>
            <person name="Barbe V."/>
            <person name="Couloux A."/>
            <person name="Labadie K."/>
            <person name="Pelletier E."/>
            <person name="Souciet J-L."/>
            <person name="Boekhout T."/>
            <person name="Gabaldon T."/>
            <person name="Wincker P."/>
            <person name="Dujon B."/>
        </authorList>
    </citation>
    <scope>NUCLEOTIDE SEQUENCE</scope>
    <source>
        <strain evidence="1">CBS 1993</strain>
    </source>
</reference>
<dbReference type="GO" id="GO:0000070">
    <property type="term" value="P:mitotic sister chromatid segregation"/>
    <property type="evidence" value="ECO:0007669"/>
    <property type="project" value="TreeGrafter"/>
</dbReference>
<dbReference type="RefSeq" id="XP_022457733.1">
    <property type="nucleotide sequence ID" value="XM_022603898.1"/>
</dbReference>
<sequence length="828" mass="93366">MDFNEVNLGKFHEERIVVEDKISDLIQVNTSIVGALAKTLKSDEIQEYRKKVQAILEDLIPAVESVGVDNDYLVELVDLVLDSDNHRVFSTAVKNRVVNNVMIPRQPVTPEICLKILASISLEVYSADDTPNLIPRVQRGLPQTVQSNILKWWECLCFDLVTEKTFLKMLPLMFTYLSFAYARSHISMLMMSILASYTKYDRHFSATRFASSWRMDVLKADIEKYPADPYLAALYLFLSDHKPDTDAVLVDYNIPSRTFAYPDMAFLKKLLVVRRNDILLSNNSNSIMLLAHNPQFSELVTKVTSHLQFLQGLKRSYSTGSDQRKRRKLDLEETDANGTLDVLVHSAVTVEIPLPLNTKELASSLKVTGQIGQGLFQSLLVDYDNLQLASAFMSDILPDGLEHILTDSAIDSAKVKHLSFFMLLLQSDGDVGITLDEWLTDALLERSSSGFQLTGSNSKSKQELLEGLNCYAQLTDLDLTFTRTLFFDESTNMDKSLNLAPIFSHLPASAIPDFNNGVFGISQLDTADTFTYITTLDALLDLFTNWSELQTPNYKAMNDVFSKVIYASASRFSRDVEAAADQILEKLVFVRFLRFLADAPPRKVNPATLCLPPELAYSLFFSANPILLNAVCRQVVATKTYYNETATQVLSDEDITYEIQPHQLNALREIHYSYVMDYCNVIWRNKAFHRASQGQSAKGFLLGGEFTETLLKRRFHVHGDDFADDDDRIVDEAGERSEFNIFHSPPFANIITKIIRQKEDDSASCEVRLAGPFTVKQFTRLRDAGNWLGDEFPDETGFESAILKQLGDSGYEGIVSLLVSSLKSLFNR</sequence>
<dbReference type="STRING" id="1382522.W6MLK6"/>
<evidence type="ECO:0000313" key="1">
    <source>
        <dbReference type="EMBL" id="CDK25722.1"/>
    </source>
</evidence>
<name>W6MLK6_9ASCO</name>
<dbReference type="GO" id="GO:0000939">
    <property type="term" value="C:inner kinetochore"/>
    <property type="evidence" value="ECO:0007669"/>
    <property type="project" value="TreeGrafter"/>
</dbReference>